<evidence type="ECO:0000256" key="3">
    <source>
        <dbReference type="ARBA" id="ARBA00023136"/>
    </source>
</evidence>
<evidence type="ECO:0000256" key="2">
    <source>
        <dbReference type="ARBA" id="ARBA00022729"/>
    </source>
</evidence>
<organism evidence="7 8">
    <name type="scientific">Carnobacterium iners</name>
    <dbReference type="NCBI Taxonomy" id="1073423"/>
    <lineage>
        <taxon>Bacteria</taxon>
        <taxon>Bacillati</taxon>
        <taxon>Bacillota</taxon>
        <taxon>Bacilli</taxon>
        <taxon>Lactobacillales</taxon>
        <taxon>Carnobacteriaceae</taxon>
        <taxon>Carnobacterium</taxon>
    </lineage>
</organism>
<dbReference type="InterPro" id="IPR050490">
    <property type="entry name" value="Bact_solute-bd_prot1"/>
</dbReference>
<feature type="chain" id="PRO_5039717071" evidence="6">
    <location>
        <begin position="22"/>
        <end position="447"/>
    </location>
</feature>
<dbReference type="PANTHER" id="PTHR43649">
    <property type="entry name" value="ARABINOSE-BINDING PROTEIN-RELATED"/>
    <property type="match status" value="1"/>
</dbReference>
<dbReference type="STRING" id="1073423.SAMN04488700_1720"/>
<evidence type="ECO:0000313" key="8">
    <source>
        <dbReference type="Proteomes" id="UP000193435"/>
    </source>
</evidence>
<dbReference type="EMBL" id="FXBJ01000002">
    <property type="protein sequence ID" value="SMH34808.1"/>
    <property type="molecule type" value="Genomic_DNA"/>
</dbReference>
<sequence>MMNKKFLLASSVALFSVALLACGNDDTNKEEAAGGDSEGKSTLHIAALESAYGSEMWDNIVASYEKANPDVDVELAVDKNLEEVISPNMKAGKYPDVVLLGTGRKLALPETMIKDNALEELTDVLDMGVYGEEVKVSEKLVPGFTDTLVTNPYNDGKTYLAPMFYSPTGLFFNQNLLAEKGWDVPETWDEMWELGDKAKAEGISLFTYPHAGYFDAFFYSLLFEVGGSDFYNRAMSYEDGIWETPEATKAFEIVGKLAQYTEPTTVANGNDRDFTKNQQLILDDKALFMPNGTWVVGEMAEAPRSDGFEWGMTALPAIEEGGDRYAFTFFEQLWVPEAAENKDAAKEFITYVYSDEAATIFAEAGAVQPIEGISDKLSGDNQLFYSIYDTGAKAGMGGFAATDAVEGVSMADELFATVDSIVTGDKTVEEWQAGVEKASDQLRPALK</sequence>
<reference evidence="7 8" key="1">
    <citation type="submission" date="2017-04" db="EMBL/GenBank/DDBJ databases">
        <authorList>
            <person name="Afonso C.L."/>
            <person name="Miller P.J."/>
            <person name="Scott M.A."/>
            <person name="Spackman E."/>
            <person name="Goraichik I."/>
            <person name="Dimitrov K.M."/>
            <person name="Suarez D.L."/>
            <person name="Swayne D.E."/>
        </authorList>
    </citation>
    <scope>NUCLEOTIDE SEQUENCE [LARGE SCALE GENOMIC DNA]</scope>
    <source>
        <strain evidence="7 8">LMG26642</strain>
    </source>
</reference>
<dbReference type="Proteomes" id="UP000193435">
    <property type="component" value="Unassembled WGS sequence"/>
</dbReference>
<gene>
    <name evidence="7" type="ORF">SAMN04488700_1720</name>
</gene>
<dbReference type="Pfam" id="PF13416">
    <property type="entry name" value="SBP_bac_8"/>
    <property type="match status" value="1"/>
</dbReference>
<keyword evidence="3" id="KW-0472">Membrane</keyword>
<accession>A0A1X7NB28</accession>
<dbReference type="NCBIfam" id="TIGR03850">
    <property type="entry name" value="bind_CPR_0540"/>
    <property type="match status" value="1"/>
</dbReference>
<keyword evidence="1" id="KW-1003">Cell membrane</keyword>
<evidence type="ECO:0000313" key="7">
    <source>
        <dbReference type="EMBL" id="SMH34808.1"/>
    </source>
</evidence>
<evidence type="ECO:0000256" key="6">
    <source>
        <dbReference type="SAM" id="SignalP"/>
    </source>
</evidence>
<evidence type="ECO:0000256" key="1">
    <source>
        <dbReference type="ARBA" id="ARBA00022475"/>
    </source>
</evidence>
<name>A0A1X7NB28_9LACT</name>
<dbReference type="PANTHER" id="PTHR43649:SF33">
    <property type="entry name" value="POLYGALACTURONAN_RHAMNOGALACTURONAN-BINDING PROTEIN YTCQ"/>
    <property type="match status" value="1"/>
</dbReference>
<evidence type="ECO:0000256" key="5">
    <source>
        <dbReference type="ARBA" id="ARBA00023288"/>
    </source>
</evidence>
<dbReference type="SUPFAM" id="SSF53850">
    <property type="entry name" value="Periplasmic binding protein-like II"/>
    <property type="match status" value="1"/>
</dbReference>
<keyword evidence="8" id="KW-1185">Reference proteome</keyword>
<dbReference type="PROSITE" id="PS51257">
    <property type="entry name" value="PROKAR_LIPOPROTEIN"/>
    <property type="match status" value="1"/>
</dbReference>
<dbReference type="Gene3D" id="3.40.190.10">
    <property type="entry name" value="Periplasmic binding protein-like II"/>
    <property type="match status" value="1"/>
</dbReference>
<protein>
    <submittedName>
        <fullName evidence="7">Carbohydrate ABC transporter substrate-binding protein, CUT1 family</fullName>
    </submittedName>
</protein>
<proteinExistence type="predicted"/>
<feature type="signal peptide" evidence="6">
    <location>
        <begin position="1"/>
        <end position="21"/>
    </location>
</feature>
<keyword evidence="2 6" id="KW-0732">Signal</keyword>
<evidence type="ECO:0000256" key="4">
    <source>
        <dbReference type="ARBA" id="ARBA00023139"/>
    </source>
</evidence>
<keyword evidence="5" id="KW-0449">Lipoprotein</keyword>
<dbReference type="InterPro" id="IPR022387">
    <property type="entry name" value="Bind_CPR0540"/>
</dbReference>
<keyword evidence="4" id="KW-0564">Palmitate</keyword>
<dbReference type="AlphaFoldDB" id="A0A1X7NB28"/>
<dbReference type="InterPro" id="IPR006059">
    <property type="entry name" value="SBP"/>
</dbReference>